<comment type="caution">
    <text evidence="9">The sequence shown here is derived from an EMBL/GenBank/DDBJ whole genome shotgun (WGS) entry which is preliminary data.</text>
</comment>
<accession>A0A816ZTS7</accession>
<dbReference type="PANTHER" id="PTHR43712:SF2">
    <property type="entry name" value="O-METHYLTRANSFERASE CICE"/>
    <property type="match status" value="1"/>
</dbReference>
<dbReference type="InterPro" id="IPR036388">
    <property type="entry name" value="WH-like_DNA-bd_sf"/>
</dbReference>
<evidence type="ECO:0000313" key="9">
    <source>
        <dbReference type="EMBL" id="CAF2223881.1"/>
    </source>
</evidence>
<protein>
    <recommendedName>
        <fullName evidence="6">Acetylserotonin O-methyltransferase</fullName>
        <ecNumber evidence="5">2.1.1.4</ecNumber>
    </recommendedName>
    <alternativeName>
        <fullName evidence="7">Hydroxyindole O-methyltransferase</fullName>
    </alternativeName>
</protein>
<evidence type="ECO:0000256" key="2">
    <source>
        <dbReference type="ARBA" id="ARBA00022679"/>
    </source>
</evidence>
<dbReference type="GO" id="GO:0032259">
    <property type="term" value="P:methylation"/>
    <property type="evidence" value="ECO:0007669"/>
    <property type="project" value="UniProtKB-KW"/>
</dbReference>
<evidence type="ECO:0000256" key="3">
    <source>
        <dbReference type="ARBA" id="ARBA00022691"/>
    </source>
</evidence>
<dbReference type="Proteomes" id="UP000663856">
    <property type="component" value="Unassembled WGS sequence"/>
</dbReference>
<dbReference type="AlphaFoldDB" id="A0A816ZTS7"/>
<evidence type="ECO:0000256" key="5">
    <source>
        <dbReference type="ARBA" id="ARBA00039116"/>
    </source>
</evidence>
<comment type="function">
    <text evidence="4">Catalyzes the transfer of a methyl group onto N-acetylserotonin, producing melatonin (N-acetyl-5-methoxytryptamine).</text>
</comment>
<evidence type="ECO:0000256" key="7">
    <source>
        <dbReference type="ARBA" id="ARBA00043054"/>
    </source>
</evidence>
<dbReference type="EC" id="2.1.1.4" evidence="5"/>
<dbReference type="InterPro" id="IPR016461">
    <property type="entry name" value="COMT-like"/>
</dbReference>
<gene>
    <name evidence="9" type="ORF">WKI299_LOCUS35662</name>
</gene>
<sequence>MTMQQTADFPKHITFFANSLLETAVWTFAELAIADHLAAQVEEFLQYPVAGTIELGAANEPQTADEIAKNQGWNSEYLYRVLRAVADADIVREIESDQTMEPEKRNRFQLTEDDHFLTSNHPTSVIQSVETNNEFEKRNISKERYQYLAGDMFDTQTIPQADAYVMKHIIHDWDDDQAINILKSIRTATNGKPTTIFIIDVVVLPGTKENKVNPTLVESKNVER</sequence>
<dbReference type="SUPFAM" id="SSF53335">
    <property type="entry name" value="S-adenosyl-L-methionine-dependent methyltransferases"/>
    <property type="match status" value="1"/>
</dbReference>
<dbReference type="GO" id="GO:0017096">
    <property type="term" value="F:acetylserotonin O-methyltransferase activity"/>
    <property type="evidence" value="ECO:0007669"/>
    <property type="project" value="UniProtKB-EC"/>
</dbReference>
<dbReference type="Pfam" id="PF00891">
    <property type="entry name" value="Methyltransf_2"/>
    <property type="match status" value="1"/>
</dbReference>
<evidence type="ECO:0000313" key="10">
    <source>
        <dbReference type="Proteomes" id="UP000663856"/>
    </source>
</evidence>
<dbReference type="InterPro" id="IPR001077">
    <property type="entry name" value="COMT_C"/>
</dbReference>
<evidence type="ECO:0000256" key="1">
    <source>
        <dbReference type="ARBA" id="ARBA00022603"/>
    </source>
</evidence>
<dbReference type="PROSITE" id="PS51683">
    <property type="entry name" value="SAM_OMT_II"/>
    <property type="match status" value="1"/>
</dbReference>
<evidence type="ECO:0000256" key="6">
    <source>
        <dbReference type="ARBA" id="ARBA00040730"/>
    </source>
</evidence>
<dbReference type="PANTHER" id="PTHR43712">
    <property type="entry name" value="PUTATIVE (AFU_ORTHOLOGUE AFUA_4G14580)-RELATED"/>
    <property type="match status" value="1"/>
</dbReference>
<dbReference type="InterPro" id="IPR036390">
    <property type="entry name" value="WH_DNA-bd_sf"/>
</dbReference>
<keyword evidence="3" id="KW-0949">S-adenosyl-L-methionine</keyword>
<name>A0A816ZTS7_9BILA</name>
<dbReference type="Gene3D" id="3.40.50.150">
    <property type="entry name" value="Vaccinia Virus protein VP39"/>
    <property type="match status" value="1"/>
</dbReference>
<keyword evidence="1" id="KW-0489">Methyltransferase</keyword>
<dbReference type="InterPro" id="IPR029063">
    <property type="entry name" value="SAM-dependent_MTases_sf"/>
</dbReference>
<dbReference type="EMBL" id="CAJNRF010017151">
    <property type="protein sequence ID" value="CAF2223881.1"/>
    <property type="molecule type" value="Genomic_DNA"/>
</dbReference>
<evidence type="ECO:0000256" key="4">
    <source>
        <dbReference type="ARBA" id="ARBA00037645"/>
    </source>
</evidence>
<reference evidence="9" key="1">
    <citation type="submission" date="2021-02" db="EMBL/GenBank/DDBJ databases">
        <authorList>
            <person name="Nowell W R."/>
        </authorList>
    </citation>
    <scope>NUCLEOTIDE SEQUENCE</scope>
</reference>
<dbReference type="SUPFAM" id="SSF46785">
    <property type="entry name" value="Winged helix' DNA-binding domain"/>
    <property type="match status" value="1"/>
</dbReference>
<organism evidence="9 10">
    <name type="scientific">Rotaria magnacalcarata</name>
    <dbReference type="NCBI Taxonomy" id="392030"/>
    <lineage>
        <taxon>Eukaryota</taxon>
        <taxon>Metazoa</taxon>
        <taxon>Spiralia</taxon>
        <taxon>Gnathifera</taxon>
        <taxon>Rotifera</taxon>
        <taxon>Eurotatoria</taxon>
        <taxon>Bdelloidea</taxon>
        <taxon>Philodinida</taxon>
        <taxon>Philodinidae</taxon>
        <taxon>Rotaria</taxon>
    </lineage>
</organism>
<evidence type="ECO:0000259" key="8">
    <source>
        <dbReference type="Pfam" id="PF00891"/>
    </source>
</evidence>
<keyword evidence="2" id="KW-0808">Transferase</keyword>
<dbReference type="Gene3D" id="1.10.10.10">
    <property type="entry name" value="Winged helix-like DNA-binding domain superfamily/Winged helix DNA-binding domain"/>
    <property type="match status" value="1"/>
</dbReference>
<proteinExistence type="predicted"/>
<feature type="domain" description="O-methyltransferase C-terminal" evidence="8">
    <location>
        <begin position="140"/>
        <end position="211"/>
    </location>
</feature>